<keyword evidence="6" id="KW-1185">Reference proteome</keyword>
<comment type="caution">
    <text evidence="5">The sequence shown here is derived from an EMBL/GenBank/DDBJ whole genome shotgun (WGS) entry which is preliminary data.</text>
</comment>
<dbReference type="GO" id="GO:0005524">
    <property type="term" value="F:ATP binding"/>
    <property type="evidence" value="ECO:0007669"/>
    <property type="project" value="UniProtKB-KW"/>
</dbReference>
<gene>
    <name evidence="5" type="ORF">CJ205_07680</name>
</gene>
<dbReference type="SUPFAM" id="SSF50331">
    <property type="entry name" value="MOP-like"/>
    <property type="match status" value="1"/>
</dbReference>
<feature type="domain" description="ABC transporter" evidence="4">
    <location>
        <begin position="2"/>
        <end position="233"/>
    </location>
</feature>
<dbReference type="PROSITE" id="PS50893">
    <property type="entry name" value="ABC_TRANSPORTER_2"/>
    <property type="match status" value="1"/>
</dbReference>
<dbReference type="GO" id="GO:0140359">
    <property type="term" value="F:ABC-type transporter activity"/>
    <property type="evidence" value="ECO:0007669"/>
    <property type="project" value="UniProtKB-ARBA"/>
</dbReference>
<dbReference type="SMART" id="SM00382">
    <property type="entry name" value="AAA"/>
    <property type="match status" value="1"/>
</dbReference>
<dbReference type="SUPFAM" id="SSF52540">
    <property type="entry name" value="P-loop containing nucleoside triphosphate hydrolases"/>
    <property type="match status" value="1"/>
</dbReference>
<evidence type="ECO:0000256" key="2">
    <source>
        <dbReference type="ARBA" id="ARBA00022741"/>
    </source>
</evidence>
<protein>
    <submittedName>
        <fullName evidence="5">ABC transporter ATP-binding protein</fullName>
    </submittedName>
</protein>
<name>A0A2N6SL42_9LACT</name>
<keyword evidence="1" id="KW-0813">Transport</keyword>
<sequence length="343" mass="38792">MIEINDLQIKYGDFVAMDDVNLTIQKGEFFTLLGPSGCGKTTTLRAIGGFLTPSRGNIVIDGKDVTHIPVEKRGLGMVFQSYALFPTMTVYDNIAYGLRVEKQSQESIDQRVRELAQLVELNETQLKRNVSELSGGQQQRVAIARALAKNPDIVLFDEPLSNLDAKLRRQLRTELKRIQKETGMTAIYVTHDQEEALELSDHIAVFNNGFIEQVGTPQEIYDRSATEFVCNFIGDANRLGPELMEYISQVHPEIAFDPQNKHYLREEKIRFTTDDSSKLIPLEAQVVETNFYGVYTSYTVKVFDTLLQTINKRDGFEPIQTEGKVKIYINPEDILTYGVDGHA</sequence>
<keyword evidence="3 5" id="KW-0067">ATP-binding</keyword>
<dbReference type="GO" id="GO:0043190">
    <property type="term" value="C:ATP-binding cassette (ABC) transporter complex"/>
    <property type="evidence" value="ECO:0007669"/>
    <property type="project" value="UniProtKB-ARBA"/>
</dbReference>
<dbReference type="PANTHER" id="PTHR42781">
    <property type="entry name" value="SPERMIDINE/PUTRESCINE IMPORT ATP-BINDING PROTEIN POTA"/>
    <property type="match status" value="1"/>
</dbReference>
<dbReference type="InterPro" id="IPR050093">
    <property type="entry name" value="ABC_SmlMolc_Importer"/>
</dbReference>
<dbReference type="InterPro" id="IPR017871">
    <property type="entry name" value="ABC_transporter-like_CS"/>
</dbReference>
<dbReference type="STRING" id="84521.SAMN04487994_10308"/>
<dbReference type="OrthoDB" id="9790614at2"/>
<dbReference type="InterPro" id="IPR027417">
    <property type="entry name" value="P-loop_NTPase"/>
</dbReference>
<dbReference type="PANTHER" id="PTHR42781:SF4">
    <property type="entry name" value="SPERMIDINE_PUTRESCINE IMPORT ATP-BINDING PROTEIN POTA"/>
    <property type="match status" value="1"/>
</dbReference>
<evidence type="ECO:0000259" key="4">
    <source>
        <dbReference type="PROSITE" id="PS50893"/>
    </source>
</evidence>
<keyword evidence="2" id="KW-0547">Nucleotide-binding</keyword>
<accession>A0A2N6SL42</accession>
<dbReference type="PROSITE" id="PS00211">
    <property type="entry name" value="ABC_TRANSPORTER_1"/>
    <property type="match status" value="1"/>
</dbReference>
<evidence type="ECO:0000256" key="1">
    <source>
        <dbReference type="ARBA" id="ARBA00022448"/>
    </source>
</evidence>
<evidence type="ECO:0000313" key="6">
    <source>
        <dbReference type="Proteomes" id="UP000235682"/>
    </source>
</evidence>
<dbReference type="Gene3D" id="3.40.50.300">
    <property type="entry name" value="P-loop containing nucleotide triphosphate hydrolases"/>
    <property type="match status" value="1"/>
</dbReference>
<dbReference type="FunFam" id="3.40.50.300:FF:000042">
    <property type="entry name" value="Maltose/maltodextrin ABC transporter, ATP-binding protein"/>
    <property type="match status" value="1"/>
</dbReference>
<evidence type="ECO:0000313" key="5">
    <source>
        <dbReference type="EMBL" id="PMC57808.1"/>
    </source>
</evidence>
<proteinExistence type="predicted"/>
<dbReference type="RefSeq" id="WP_102228033.1">
    <property type="nucleotide sequence ID" value="NZ_PNFY01000035.1"/>
</dbReference>
<dbReference type="InterPro" id="IPR003593">
    <property type="entry name" value="AAA+_ATPase"/>
</dbReference>
<dbReference type="InterPro" id="IPR003439">
    <property type="entry name" value="ABC_transporter-like_ATP-bd"/>
</dbReference>
<organism evidence="5 6">
    <name type="scientific">Dolosicoccus paucivorans</name>
    <dbReference type="NCBI Taxonomy" id="84521"/>
    <lineage>
        <taxon>Bacteria</taxon>
        <taxon>Bacillati</taxon>
        <taxon>Bacillota</taxon>
        <taxon>Bacilli</taxon>
        <taxon>Lactobacillales</taxon>
        <taxon>Aerococcaceae</taxon>
        <taxon>Dolosicoccus</taxon>
    </lineage>
</organism>
<reference evidence="5 6" key="1">
    <citation type="submission" date="2017-09" db="EMBL/GenBank/DDBJ databases">
        <title>Bacterial strain isolated from the female urinary microbiota.</title>
        <authorList>
            <person name="Thomas-White K."/>
            <person name="Kumar N."/>
            <person name="Forster S."/>
            <person name="Putonti C."/>
            <person name="Lawley T."/>
            <person name="Wolfe A.J."/>
        </authorList>
    </citation>
    <scope>NUCLEOTIDE SEQUENCE [LARGE SCALE GENOMIC DNA]</scope>
    <source>
        <strain evidence="5 6">UMB0852</strain>
    </source>
</reference>
<dbReference type="AlphaFoldDB" id="A0A2N6SL42"/>
<dbReference type="Pfam" id="PF00005">
    <property type="entry name" value="ABC_tran"/>
    <property type="match status" value="1"/>
</dbReference>
<dbReference type="Proteomes" id="UP000235682">
    <property type="component" value="Unassembled WGS sequence"/>
</dbReference>
<evidence type="ECO:0000256" key="3">
    <source>
        <dbReference type="ARBA" id="ARBA00022840"/>
    </source>
</evidence>
<dbReference type="InterPro" id="IPR008995">
    <property type="entry name" value="Mo/tungstate-bd_C_term_dom"/>
</dbReference>
<dbReference type="EMBL" id="PNHE01000044">
    <property type="protein sequence ID" value="PMC57808.1"/>
    <property type="molecule type" value="Genomic_DNA"/>
</dbReference>
<dbReference type="GO" id="GO:0016887">
    <property type="term" value="F:ATP hydrolysis activity"/>
    <property type="evidence" value="ECO:0007669"/>
    <property type="project" value="InterPro"/>
</dbReference>